<dbReference type="AlphaFoldDB" id="A0A401YIG7"/>
<reference evidence="5 6" key="1">
    <citation type="submission" date="2018-12" db="EMBL/GenBank/DDBJ databases">
        <title>Draft genome sequence of Embleya hyalina NBRC 13850T.</title>
        <authorList>
            <person name="Komaki H."/>
            <person name="Hosoyama A."/>
            <person name="Kimura A."/>
            <person name="Ichikawa N."/>
            <person name="Tamura T."/>
        </authorList>
    </citation>
    <scope>NUCLEOTIDE SEQUENCE [LARGE SCALE GENOMIC DNA]</scope>
    <source>
        <strain evidence="5 6">NBRC 13850</strain>
    </source>
</reference>
<dbReference type="PROSITE" id="PS51186">
    <property type="entry name" value="GNAT"/>
    <property type="match status" value="1"/>
</dbReference>
<comment type="similarity">
    <text evidence="1">Belongs to the acetyltransferase family.</text>
</comment>
<sequence length="158" mass="17362">MIREATAADIPAIHALVRELADYEKLLHEAKATEAQLHTALFGPAPAAFALIAEDDTTHEAVGFALYFLSFSTWEGVHGIYLEDLYVRPEARGGGHGKALLRHLAQICTTRGYARLQWAVLDWNTPSIAFYDALGAVHEKEWLGYRLTGPSLTALADT</sequence>
<dbReference type="InterPro" id="IPR051016">
    <property type="entry name" value="Diverse_Substrate_AcTransf"/>
</dbReference>
<dbReference type="Proteomes" id="UP000286931">
    <property type="component" value="Unassembled WGS sequence"/>
</dbReference>
<protein>
    <submittedName>
        <fullName evidence="5">Putative acetyltransferase</fullName>
    </submittedName>
</protein>
<dbReference type="CDD" id="cd04301">
    <property type="entry name" value="NAT_SF"/>
    <property type="match status" value="1"/>
</dbReference>
<evidence type="ECO:0000256" key="2">
    <source>
        <dbReference type="ARBA" id="ARBA00022679"/>
    </source>
</evidence>
<dbReference type="FunFam" id="3.40.630.30:FF:000064">
    <property type="entry name" value="GNAT family acetyltransferase"/>
    <property type="match status" value="1"/>
</dbReference>
<name>A0A401YIG7_9ACTN</name>
<comment type="caution">
    <text evidence="5">The sequence shown here is derived from an EMBL/GenBank/DDBJ whole genome shotgun (WGS) entry which is preliminary data.</text>
</comment>
<evidence type="ECO:0000259" key="4">
    <source>
        <dbReference type="PROSITE" id="PS51186"/>
    </source>
</evidence>
<dbReference type="PANTHER" id="PTHR10545">
    <property type="entry name" value="DIAMINE N-ACETYLTRANSFERASE"/>
    <property type="match status" value="1"/>
</dbReference>
<dbReference type="InterPro" id="IPR016181">
    <property type="entry name" value="Acyl_CoA_acyltransferase"/>
</dbReference>
<evidence type="ECO:0000256" key="1">
    <source>
        <dbReference type="ARBA" id="ARBA00008694"/>
    </source>
</evidence>
<dbReference type="SUPFAM" id="SSF55729">
    <property type="entry name" value="Acyl-CoA N-acyltransferases (Nat)"/>
    <property type="match status" value="1"/>
</dbReference>
<feature type="domain" description="N-acetyltransferase" evidence="4">
    <location>
        <begin position="1"/>
        <end position="158"/>
    </location>
</feature>
<gene>
    <name evidence="5" type="ORF">EHYA_02019</name>
</gene>
<proteinExistence type="inferred from homology"/>
<dbReference type="RefSeq" id="WP_126636533.1">
    <property type="nucleotide sequence ID" value="NZ_BIFH01000015.1"/>
</dbReference>
<accession>A0A401YIG7</accession>
<keyword evidence="2 5" id="KW-0808">Transferase</keyword>
<dbReference type="Gene3D" id="3.40.630.30">
    <property type="match status" value="1"/>
</dbReference>
<organism evidence="5 6">
    <name type="scientific">Embleya hyalina</name>
    <dbReference type="NCBI Taxonomy" id="516124"/>
    <lineage>
        <taxon>Bacteria</taxon>
        <taxon>Bacillati</taxon>
        <taxon>Actinomycetota</taxon>
        <taxon>Actinomycetes</taxon>
        <taxon>Kitasatosporales</taxon>
        <taxon>Streptomycetaceae</taxon>
        <taxon>Embleya</taxon>
    </lineage>
</organism>
<evidence type="ECO:0000256" key="3">
    <source>
        <dbReference type="ARBA" id="ARBA00023315"/>
    </source>
</evidence>
<keyword evidence="6" id="KW-1185">Reference proteome</keyword>
<dbReference type="GO" id="GO:0008080">
    <property type="term" value="F:N-acetyltransferase activity"/>
    <property type="evidence" value="ECO:0007669"/>
    <property type="project" value="UniProtKB-ARBA"/>
</dbReference>
<evidence type="ECO:0000313" key="5">
    <source>
        <dbReference type="EMBL" id="GCD94358.1"/>
    </source>
</evidence>
<dbReference type="Pfam" id="PF00583">
    <property type="entry name" value="Acetyltransf_1"/>
    <property type="match status" value="1"/>
</dbReference>
<dbReference type="InterPro" id="IPR000182">
    <property type="entry name" value="GNAT_dom"/>
</dbReference>
<dbReference type="EMBL" id="BIFH01000015">
    <property type="protein sequence ID" value="GCD94358.1"/>
    <property type="molecule type" value="Genomic_DNA"/>
</dbReference>
<dbReference type="OrthoDB" id="9805924at2"/>
<keyword evidence="3" id="KW-0012">Acyltransferase</keyword>
<evidence type="ECO:0000313" key="6">
    <source>
        <dbReference type="Proteomes" id="UP000286931"/>
    </source>
</evidence>
<dbReference type="PANTHER" id="PTHR10545:SF29">
    <property type="entry name" value="GH14572P-RELATED"/>
    <property type="match status" value="1"/>
</dbReference>